<sequence>MHTRRARAPKPGGSHYPHAVNDERPARGGRRDEDPTARAHAELDLARAALAEGDLAHAAGHVAGAIAAAPGLPEVHELLAALSARAGDEGALELFPVEQPAFIGTVVARAHLQGRHDPIGGLRMLAQATQFNCSQPWADVSWVRHLEPRRLDPNELARLFVAVMSSLGDPAEARVAKANEVYLDLARRATAAHPGSALLHGAAAGLARRFTALAPAALADAVRWGAHGHRLRPDKLTSVWYAYALKADGRLDAALQVMRQAWQAEPGEVDLCADMANWLAEAGRADEALDLLDTAMRTEPDYDCAVHTAARLRFERDGDVAHLVGLVDFMREHPLTSHEHTDLAGACRGRPWLAMVGGPAESVINLLHQIERDRRAHLEGTATVSALEVPSALAVVRRELPGLRLSIEGGPPPEMVGPQRPDGRVLWRYDGMLARPAVPPPSARALQLLGGLVWPFWPDPVAAYDQALPLGQLGAEELLSLLVHPPAGTDPKLPDGAWERASQVYACLGLLHCEELRAGAEPGDTGRSRELLTAIAFGVEDWTTEAALFALVVAAWLDPGCREEVRGVVGRRFLDAMQQSRDRVVTIRESLGELALITPQMVPEVSALAREVLSRREEQRAGPPDQTGEPARRRRWFGRR</sequence>
<accession>A0ABP8DGI2</accession>
<gene>
    <name evidence="2" type="ORF">GCM10022255_064200</name>
</gene>
<dbReference type="SUPFAM" id="SSF48452">
    <property type="entry name" value="TPR-like"/>
    <property type="match status" value="1"/>
</dbReference>
<dbReference type="Pfam" id="PF14559">
    <property type="entry name" value="TPR_19"/>
    <property type="match status" value="1"/>
</dbReference>
<dbReference type="EMBL" id="BAABAT010000021">
    <property type="protein sequence ID" value="GAA4255419.1"/>
    <property type="molecule type" value="Genomic_DNA"/>
</dbReference>
<comment type="caution">
    <text evidence="2">The sequence shown here is derived from an EMBL/GenBank/DDBJ whole genome shotgun (WGS) entry which is preliminary data.</text>
</comment>
<keyword evidence="3" id="KW-1185">Reference proteome</keyword>
<feature type="region of interest" description="Disordered" evidence="1">
    <location>
        <begin position="614"/>
        <end position="640"/>
    </location>
</feature>
<protein>
    <recommendedName>
        <fullName evidence="4">Tetratricopeptide repeat protein</fullName>
    </recommendedName>
</protein>
<evidence type="ECO:0000256" key="1">
    <source>
        <dbReference type="SAM" id="MobiDB-lite"/>
    </source>
</evidence>
<feature type="region of interest" description="Disordered" evidence="1">
    <location>
        <begin position="1"/>
        <end position="36"/>
    </location>
</feature>
<evidence type="ECO:0000313" key="2">
    <source>
        <dbReference type="EMBL" id="GAA4255419.1"/>
    </source>
</evidence>
<organism evidence="2 3">
    <name type="scientific">Dactylosporangium darangshiense</name>
    <dbReference type="NCBI Taxonomy" id="579108"/>
    <lineage>
        <taxon>Bacteria</taxon>
        <taxon>Bacillati</taxon>
        <taxon>Actinomycetota</taxon>
        <taxon>Actinomycetes</taxon>
        <taxon>Micromonosporales</taxon>
        <taxon>Micromonosporaceae</taxon>
        <taxon>Dactylosporangium</taxon>
    </lineage>
</organism>
<reference evidence="3" key="1">
    <citation type="journal article" date="2019" name="Int. J. Syst. Evol. Microbiol.">
        <title>The Global Catalogue of Microorganisms (GCM) 10K type strain sequencing project: providing services to taxonomists for standard genome sequencing and annotation.</title>
        <authorList>
            <consortium name="The Broad Institute Genomics Platform"/>
            <consortium name="The Broad Institute Genome Sequencing Center for Infectious Disease"/>
            <person name="Wu L."/>
            <person name="Ma J."/>
        </authorList>
    </citation>
    <scope>NUCLEOTIDE SEQUENCE [LARGE SCALE GENOMIC DNA]</scope>
    <source>
        <strain evidence="3">JCM 17441</strain>
    </source>
</reference>
<dbReference type="InterPro" id="IPR011990">
    <property type="entry name" value="TPR-like_helical_dom_sf"/>
</dbReference>
<dbReference type="Gene3D" id="1.25.40.10">
    <property type="entry name" value="Tetratricopeptide repeat domain"/>
    <property type="match status" value="1"/>
</dbReference>
<name>A0ABP8DGI2_9ACTN</name>
<evidence type="ECO:0000313" key="3">
    <source>
        <dbReference type="Proteomes" id="UP001500620"/>
    </source>
</evidence>
<evidence type="ECO:0008006" key="4">
    <source>
        <dbReference type="Google" id="ProtNLM"/>
    </source>
</evidence>
<dbReference type="Proteomes" id="UP001500620">
    <property type="component" value="Unassembled WGS sequence"/>
</dbReference>
<proteinExistence type="predicted"/>
<feature type="compositionally biased region" description="Basic and acidic residues" evidence="1">
    <location>
        <begin position="20"/>
        <end position="36"/>
    </location>
</feature>